<dbReference type="PANTHER" id="PTHR42910:SF1">
    <property type="entry name" value="MAJOR FACILITATOR SUPERFAMILY (MFS) PROFILE DOMAIN-CONTAINING PROTEIN"/>
    <property type="match status" value="1"/>
</dbReference>
<feature type="transmembrane region" description="Helical" evidence="3">
    <location>
        <begin position="203"/>
        <end position="227"/>
    </location>
</feature>
<feature type="transmembrane region" description="Helical" evidence="3">
    <location>
        <begin position="343"/>
        <end position="362"/>
    </location>
</feature>
<evidence type="ECO:0000256" key="1">
    <source>
        <dbReference type="ARBA" id="ARBA00004141"/>
    </source>
</evidence>
<sequence length="521" mass="55915">MGDKIDSTTTTTIIVDTQAQEDSKMEPRAGELQASTTDDAPSSSRSKAQERITKDFGFLPIPKHLRYDQDNPPHFGLLLNMAFGFASTFIVANLYYCQPLLIQLSLSFNATNAQVSRIPTLIQAGYAVGLVLISPLGDLIRRRPLILSTVIISTGLTVGLAITNSLVAFEVLSFIVGVASITPQILVPLAADLAPADKRASAISIVLSGLLFGILIARVLAGVIAQFVSWRVVYYVAVGVQAVVLGGAYWVLPDYPSKNGGDLTYWKILWTMGKFAVTEPVLIQACAIHVCASAVYSNYWVTLTFLLGGEPYNYSTLIIGLFGLLGIAGVATGPIGGKVVDRLVPWYGSLLCIIMLAVFQAVETGAGGVNVSAVIIAAFGLDVFRQMLQVSLTTAIFSISVAARSRLNAVAIFSIFIGQVMGTSAGTHIFVNFGWRASAAFSLGLCGFELLILLLRGPHCKRFTWFGYEGGVEFRKDIVEKRARQKSDTEKGSKSPAESQGNKNGVEADTGTHEGDDEKLR</sequence>
<organism evidence="5 6">
    <name type="scientific">Pholiota conissans</name>
    <dbReference type="NCBI Taxonomy" id="109636"/>
    <lineage>
        <taxon>Eukaryota</taxon>
        <taxon>Fungi</taxon>
        <taxon>Dikarya</taxon>
        <taxon>Basidiomycota</taxon>
        <taxon>Agaricomycotina</taxon>
        <taxon>Agaricomycetes</taxon>
        <taxon>Agaricomycetidae</taxon>
        <taxon>Agaricales</taxon>
        <taxon>Agaricineae</taxon>
        <taxon>Strophariaceae</taxon>
        <taxon>Pholiota</taxon>
    </lineage>
</organism>
<feature type="transmembrane region" description="Helical" evidence="3">
    <location>
        <begin position="145"/>
        <end position="165"/>
    </location>
</feature>
<feature type="transmembrane region" description="Helical" evidence="3">
    <location>
        <begin position="75"/>
        <end position="96"/>
    </location>
</feature>
<feature type="compositionally biased region" description="Polar residues" evidence="2">
    <location>
        <begin position="33"/>
        <end position="46"/>
    </location>
</feature>
<dbReference type="AlphaFoldDB" id="A0A9P6CYP3"/>
<feature type="transmembrane region" description="Helical" evidence="3">
    <location>
        <begin position="116"/>
        <end position="133"/>
    </location>
</feature>
<dbReference type="SUPFAM" id="SSF103473">
    <property type="entry name" value="MFS general substrate transporter"/>
    <property type="match status" value="1"/>
</dbReference>
<keyword evidence="6" id="KW-1185">Reference proteome</keyword>
<evidence type="ECO:0000313" key="6">
    <source>
        <dbReference type="Proteomes" id="UP000807469"/>
    </source>
</evidence>
<evidence type="ECO:0000256" key="3">
    <source>
        <dbReference type="SAM" id="Phobius"/>
    </source>
</evidence>
<feature type="transmembrane region" description="Helical" evidence="3">
    <location>
        <begin position="312"/>
        <end position="331"/>
    </location>
</feature>
<dbReference type="CDD" id="cd17324">
    <property type="entry name" value="MFS_NepI_like"/>
    <property type="match status" value="1"/>
</dbReference>
<keyword evidence="3" id="KW-1133">Transmembrane helix</keyword>
<accession>A0A9P6CYP3</accession>
<feature type="transmembrane region" description="Helical" evidence="3">
    <location>
        <begin position="171"/>
        <end position="191"/>
    </location>
</feature>
<keyword evidence="3" id="KW-0812">Transmembrane</keyword>
<evidence type="ECO:0000313" key="5">
    <source>
        <dbReference type="EMBL" id="KAF9477685.1"/>
    </source>
</evidence>
<proteinExistence type="predicted"/>
<feature type="compositionally biased region" description="Basic and acidic residues" evidence="2">
    <location>
        <begin position="510"/>
        <end position="521"/>
    </location>
</feature>
<feature type="region of interest" description="Disordered" evidence="2">
    <location>
        <begin position="1"/>
        <end position="49"/>
    </location>
</feature>
<feature type="domain" description="Major facilitator superfamily (MFS) profile" evidence="4">
    <location>
        <begin position="77"/>
        <end position="461"/>
    </location>
</feature>
<feature type="compositionally biased region" description="Basic and acidic residues" evidence="2">
    <location>
        <begin position="483"/>
        <end position="493"/>
    </location>
</feature>
<reference evidence="5" key="1">
    <citation type="submission" date="2020-11" db="EMBL/GenBank/DDBJ databases">
        <authorList>
            <consortium name="DOE Joint Genome Institute"/>
            <person name="Ahrendt S."/>
            <person name="Riley R."/>
            <person name="Andreopoulos W."/>
            <person name="Labutti K."/>
            <person name="Pangilinan J."/>
            <person name="Ruiz-Duenas F.J."/>
            <person name="Barrasa J.M."/>
            <person name="Sanchez-Garcia M."/>
            <person name="Camarero S."/>
            <person name="Miyauchi S."/>
            <person name="Serrano A."/>
            <person name="Linde D."/>
            <person name="Babiker R."/>
            <person name="Drula E."/>
            <person name="Ayuso-Fernandez I."/>
            <person name="Pacheco R."/>
            <person name="Padilla G."/>
            <person name="Ferreira P."/>
            <person name="Barriuso J."/>
            <person name="Kellner H."/>
            <person name="Castanera R."/>
            <person name="Alfaro M."/>
            <person name="Ramirez L."/>
            <person name="Pisabarro A.G."/>
            <person name="Kuo A."/>
            <person name="Tritt A."/>
            <person name="Lipzen A."/>
            <person name="He G."/>
            <person name="Yan M."/>
            <person name="Ng V."/>
            <person name="Cullen D."/>
            <person name="Martin F."/>
            <person name="Rosso M.-N."/>
            <person name="Henrissat B."/>
            <person name="Hibbett D."/>
            <person name="Martinez A.T."/>
            <person name="Grigoriev I.V."/>
        </authorList>
    </citation>
    <scope>NUCLEOTIDE SEQUENCE</scope>
    <source>
        <strain evidence="5">CIRM-BRFM 674</strain>
    </source>
</reference>
<feature type="transmembrane region" description="Helical" evidence="3">
    <location>
        <begin position="409"/>
        <end position="431"/>
    </location>
</feature>
<dbReference type="EMBL" id="MU155253">
    <property type="protein sequence ID" value="KAF9477685.1"/>
    <property type="molecule type" value="Genomic_DNA"/>
</dbReference>
<evidence type="ECO:0000259" key="4">
    <source>
        <dbReference type="PROSITE" id="PS50850"/>
    </source>
</evidence>
<comment type="subcellular location">
    <subcellularLocation>
        <location evidence="1">Membrane</location>
        <topology evidence="1">Multi-pass membrane protein</topology>
    </subcellularLocation>
</comment>
<dbReference type="OrthoDB" id="2105912at2759"/>
<comment type="caution">
    <text evidence="5">The sequence shown here is derived from an EMBL/GenBank/DDBJ whole genome shotgun (WGS) entry which is preliminary data.</text>
</comment>
<evidence type="ECO:0000256" key="2">
    <source>
        <dbReference type="SAM" id="MobiDB-lite"/>
    </source>
</evidence>
<name>A0A9P6CYP3_9AGAR</name>
<feature type="transmembrane region" description="Helical" evidence="3">
    <location>
        <begin position="437"/>
        <end position="455"/>
    </location>
</feature>
<dbReference type="InterPro" id="IPR020846">
    <property type="entry name" value="MFS_dom"/>
</dbReference>
<dbReference type="GO" id="GO:0016020">
    <property type="term" value="C:membrane"/>
    <property type="evidence" value="ECO:0007669"/>
    <property type="project" value="UniProtKB-SubCell"/>
</dbReference>
<dbReference type="Pfam" id="PF07690">
    <property type="entry name" value="MFS_1"/>
    <property type="match status" value="1"/>
</dbReference>
<protein>
    <submittedName>
        <fullName evidence="5">MFS superfamily</fullName>
    </submittedName>
</protein>
<dbReference type="Gene3D" id="1.20.1250.20">
    <property type="entry name" value="MFS general substrate transporter like domains"/>
    <property type="match status" value="1"/>
</dbReference>
<dbReference type="InterPro" id="IPR036259">
    <property type="entry name" value="MFS_trans_sf"/>
</dbReference>
<feature type="compositionally biased region" description="Low complexity" evidence="2">
    <location>
        <begin position="7"/>
        <end position="17"/>
    </location>
</feature>
<dbReference type="Proteomes" id="UP000807469">
    <property type="component" value="Unassembled WGS sequence"/>
</dbReference>
<dbReference type="InterPro" id="IPR011701">
    <property type="entry name" value="MFS"/>
</dbReference>
<dbReference type="PANTHER" id="PTHR42910">
    <property type="entry name" value="TRANSPORTER SCO4007-RELATED"/>
    <property type="match status" value="1"/>
</dbReference>
<gene>
    <name evidence="5" type="ORF">BDN70DRAFT_880869</name>
</gene>
<feature type="transmembrane region" description="Helical" evidence="3">
    <location>
        <begin position="233"/>
        <end position="252"/>
    </location>
</feature>
<dbReference type="GO" id="GO:0022857">
    <property type="term" value="F:transmembrane transporter activity"/>
    <property type="evidence" value="ECO:0007669"/>
    <property type="project" value="InterPro"/>
</dbReference>
<keyword evidence="3" id="KW-0472">Membrane</keyword>
<feature type="region of interest" description="Disordered" evidence="2">
    <location>
        <begin position="483"/>
        <end position="521"/>
    </location>
</feature>
<feature type="transmembrane region" description="Helical" evidence="3">
    <location>
        <begin position="368"/>
        <end position="388"/>
    </location>
</feature>
<dbReference type="PROSITE" id="PS50850">
    <property type="entry name" value="MFS"/>
    <property type="match status" value="1"/>
</dbReference>